<dbReference type="AlphaFoldDB" id="A0A1H3WTD3"/>
<comment type="subcellular location">
    <subcellularLocation>
        <location evidence="1">Membrane</location>
        <topology evidence="1">Multi-pass membrane protein</topology>
    </subcellularLocation>
</comment>
<gene>
    <name evidence="9" type="ORF">SAMN05444370_10286</name>
</gene>
<dbReference type="Proteomes" id="UP000198703">
    <property type="component" value="Unassembled WGS sequence"/>
</dbReference>
<evidence type="ECO:0000313" key="10">
    <source>
        <dbReference type="Proteomes" id="UP000198703"/>
    </source>
</evidence>
<feature type="domain" description="Peptidase S54 rhomboid" evidence="8">
    <location>
        <begin position="64"/>
        <end position="206"/>
    </location>
</feature>
<keyword evidence="10" id="KW-1185">Reference proteome</keyword>
<keyword evidence="3 7" id="KW-0812">Transmembrane</keyword>
<dbReference type="STRING" id="89524.SAMN05444370_10286"/>
<reference evidence="9 10" key="1">
    <citation type="submission" date="2016-10" db="EMBL/GenBank/DDBJ databases">
        <authorList>
            <person name="de Groot N.N."/>
        </authorList>
    </citation>
    <scope>NUCLEOTIDE SEQUENCE [LARGE SCALE GENOMIC DNA]</scope>
    <source>
        <strain evidence="9 10">DSM 15345</strain>
    </source>
</reference>
<protein>
    <submittedName>
        <fullName evidence="9">Rhomboid family protein</fullName>
    </submittedName>
</protein>
<keyword evidence="4" id="KW-0378">Hydrolase</keyword>
<evidence type="ECO:0000256" key="5">
    <source>
        <dbReference type="ARBA" id="ARBA00022989"/>
    </source>
</evidence>
<keyword evidence="5 7" id="KW-1133">Transmembrane helix</keyword>
<evidence type="ECO:0000256" key="4">
    <source>
        <dbReference type="ARBA" id="ARBA00022801"/>
    </source>
</evidence>
<feature type="transmembrane region" description="Helical" evidence="7">
    <location>
        <begin position="128"/>
        <end position="145"/>
    </location>
</feature>
<organism evidence="9 10">
    <name type="scientific">Rubrimonas cliftonensis</name>
    <dbReference type="NCBI Taxonomy" id="89524"/>
    <lineage>
        <taxon>Bacteria</taxon>
        <taxon>Pseudomonadati</taxon>
        <taxon>Pseudomonadota</taxon>
        <taxon>Alphaproteobacteria</taxon>
        <taxon>Rhodobacterales</taxon>
        <taxon>Paracoccaceae</taxon>
        <taxon>Rubrimonas</taxon>
    </lineage>
</organism>
<feature type="transmembrane region" description="Helical" evidence="7">
    <location>
        <begin position="166"/>
        <end position="188"/>
    </location>
</feature>
<feature type="transmembrane region" description="Helical" evidence="7">
    <location>
        <begin position="63"/>
        <end position="90"/>
    </location>
</feature>
<dbReference type="RefSeq" id="WP_093248358.1">
    <property type="nucleotide sequence ID" value="NZ_FNQM01000002.1"/>
</dbReference>
<proteinExistence type="inferred from homology"/>
<sequence length="216" mass="23414">MRTGAPPIVWAMAAVFVVLETTLTLSDIGVLPRGLRWTVYRYVAFYDIYFEAWRSGQNVPLAFYWSFVSHAFFHGGMLHLAMNTGVFLALGTHLCRAVGERAMLALFLGAAVVGALFFGLVADTGLEFVPMVGASGGLFGFLGAMKRWEWRHVVAHALPRRRFWSTILALTAVNVLLSVSLTGGGVAWEAHLGGFIGGWLAGGLLTPRRGFAIGPI</sequence>
<comment type="similarity">
    <text evidence="2">Belongs to the peptidase S54 family.</text>
</comment>
<dbReference type="PANTHER" id="PTHR43731">
    <property type="entry name" value="RHOMBOID PROTEASE"/>
    <property type="match status" value="1"/>
</dbReference>
<dbReference type="EMBL" id="FNQM01000002">
    <property type="protein sequence ID" value="SDZ89624.1"/>
    <property type="molecule type" value="Genomic_DNA"/>
</dbReference>
<evidence type="ECO:0000313" key="9">
    <source>
        <dbReference type="EMBL" id="SDZ89624.1"/>
    </source>
</evidence>
<dbReference type="Gene3D" id="1.20.1540.10">
    <property type="entry name" value="Rhomboid-like"/>
    <property type="match status" value="1"/>
</dbReference>
<feature type="transmembrane region" description="Helical" evidence="7">
    <location>
        <begin position="102"/>
        <end position="122"/>
    </location>
</feature>
<evidence type="ECO:0000259" key="8">
    <source>
        <dbReference type="Pfam" id="PF01694"/>
    </source>
</evidence>
<dbReference type="InterPro" id="IPR035952">
    <property type="entry name" value="Rhomboid-like_sf"/>
</dbReference>
<dbReference type="GO" id="GO:0016020">
    <property type="term" value="C:membrane"/>
    <property type="evidence" value="ECO:0007669"/>
    <property type="project" value="UniProtKB-SubCell"/>
</dbReference>
<name>A0A1H3WTD3_9RHOB</name>
<dbReference type="OrthoDB" id="9797190at2"/>
<accession>A0A1H3WTD3</accession>
<evidence type="ECO:0000256" key="6">
    <source>
        <dbReference type="ARBA" id="ARBA00023136"/>
    </source>
</evidence>
<dbReference type="SUPFAM" id="SSF144091">
    <property type="entry name" value="Rhomboid-like"/>
    <property type="match status" value="1"/>
</dbReference>
<evidence type="ECO:0000256" key="1">
    <source>
        <dbReference type="ARBA" id="ARBA00004141"/>
    </source>
</evidence>
<evidence type="ECO:0000256" key="7">
    <source>
        <dbReference type="SAM" id="Phobius"/>
    </source>
</evidence>
<dbReference type="Pfam" id="PF01694">
    <property type="entry name" value="Rhomboid"/>
    <property type="match status" value="1"/>
</dbReference>
<evidence type="ECO:0000256" key="2">
    <source>
        <dbReference type="ARBA" id="ARBA00009045"/>
    </source>
</evidence>
<keyword evidence="6 7" id="KW-0472">Membrane</keyword>
<dbReference type="InterPro" id="IPR022764">
    <property type="entry name" value="Peptidase_S54_rhomboid_dom"/>
</dbReference>
<evidence type="ECO:0000256" key="3">
    <source>
        <dbReference type="ARBA" id="ARBA00022692"/>
    </source>
</evidence>
<dbReference type="PANTHER" id="PTHR43731:SF14">
    <property type="entry name" value="PRESENILIN-ASSOCIATED RHOMBOID-LIKE PROTEIN, MITOCHONDRIAL"/>
    <property type="match status" value="1"/>
</dbReference>
<dbReference type="InterPro" id="IPR050925">
    <property type="entry name" value="Rhomboid_protease_S54"/>
</dbReference>
<dbReference type="GO" id="GO:0004252">
    <property type="term" value="F:serine-type endopeptidase activity"/>
    <property type="evidence" value="ECO:0007669"/>
    <property type="project" value="InterPro"/>
</dbReference>